<dbReference type="OrthoDB" id="3769740at2759"/>
<reference evidence="2" key="1">
    <citation type="journal article" date="2020" name="Stud. Mycol.">
        <title>101 Dothideomycetes genomes: a test case for predicting lifestyles and emergence of pathogens.</title>
        <authorList>
            <person name="Haridas S."/>
            <person name="Albert R."/>
            <person name="Binder M."/>
            <person name="Bloem J."/>
            <person name="Labutti K."/>
            <person name="Salamov A."/>
            <person name="Andreopoulos B."/>
            <person name="Baker S."/>
            <person name="Barry K."/>
            <person name="Bills G."/>
            <person name="Bluhm B."/>
            <person name="Cannon C."/>
            <person name="Castanera R."/>
            <person name="Culley D."/>
            <person name="Daum C."/>
            <person name="Ezra D."/>
            <person name="Gonzalez J."/>
            <person name="Henrissat B."/>
            <person name="Kuo A."/>
            <person name="Liang C."/>
            <person name="Lipzen A."/>
            <person name="Lutzoni F."/>
            <person name="Magnuson J."/>
            <person name="Mondo S."/>
            <person name="Nolan M."/>
            <person name="Ohm R."/>
            <person name="Pangilinan J."/>
            <person name="Park H.-J."/>
            <person name="Ramirez L."/>
            <person name="Alfaro M."/>
            <person name="Sun H."/>
            <person name="Tritt A."/>
            <person name="Yoshinaga Y."/>
            <person name="Zwiers L.-H."/>
            <person name="Turgeon B."/>
            <person name="Goodwin S."/>
            <person name="Spatafora J."/>
            <person name="Crous P."/>
            <person name="Grigoriev I."/>
        </authorList>
    </citation>
    <scope>NUCLEOTIDE SEQUENCE</scope>
    <source>
        <strain evidence="2">CBS 107.79</strain>
    </source>
</reference>
<sequence>MRSFNQFINLLFHILLWFHGFADAATKGAPNLKAYKAPVGDKVGVELDYALAKAGAENMIAGKPVSKGKMQNRLIFMAHYTVPGRLTDPQLVQIAMDGYMDMLNSASQYDIHKTDLPSVMTVFYYSNEIIISSSQKGGQAITYTRDNAVSALVDQCIAPAVKSNDAKCGEMSAAQLFQRLHPTIPISTANIVTVTVISENRNNAFSSKEADLKVWPPCSKDVGGGCDQIIGPGKVIAREVKPEVWDAAPKPVTYSKAGWIKTPMDVLSFVAPIQ</sequence>
<proteinExistence type="predicted"/>
<evidence type="ECO:0000256" key="1">
    <source>
        <dbReference type="SAM" id="SignalP"/>
    </source>
</evidence>
<keyword evidence="3" id="KW-1185">Reference proteome</keyword>
<name>A0A6A5VIB9_9PLEO</name>
<dbReference type="AlphaFoldDB" id="A0A6A5VIB9"/>
<dbReference type="Proteomes" id="UP000800036">
    <property type="component" value="Unassembled WGS sequence"/>
</dbReference>
<keyword evidence="1" id="KW-0732">Signal</keyword>
<dbReference type="EMBL" id="ML976670">
    <property type="protein sequence ID" value="KAF1975582.1"/>
    <property type="molecule type" value="Genomic_DNA"/>
</dbReference>
<feature type="chain" id="PRO_5025687624" evidence="1">
    <location>
        <begin position="25"/>
        <end position="274"/>
    </location>
</feature>
<accession>A0A6A5VIB9</accession>
<gene>
    <name evidence="2" type="ORF">BU23DRAFT_503543</name>
</gene>
<feature type="signal peptide" evidence="1">
    <location>
        <begin position="1"/>
        <end position="24"/>
    </location>
</feature>
<evidence type="ECO:0000313" key="2">
    <source>
        <dbReference type="EMBL" id="KAF1975582.1"/>
    </source>
</evidence>
<evidence type="ECO:0000313" key="3">
    <source>
        <dbReference type="Proteomes" id="UP000800036"/>
    </source>
</evidence>
<organism evidence="2 3">
    <name type="scientific">Bimuria novae-zelandiae CBS 107.79</name>
    <dbReference type="NCBI Taxonomy" id="1447943"/>
    <lineage>
        <taxon>Eukaryota</taxon>
        <taxon>Fungi</taxon>
        <taxon>Dikarya</taxon>
        <taxon>Ascomycota</taxon>
        <taxon>Pezizomycotina</taxon>
        <taxon>Dothideomycetes</taxon>
        <taxon>Pleosporomycetidae</taxon>
        <taxon>Pleosporales</taxon>
        <taxon>Massarineae</taxon>
        <taxon>Didymosphaeriaceae</taxon>
        <taxon>Bimuria</taxon>
    </lineage>
</organism>
<protein>
    <submittedName>
        <fullName evidence="2">Uncharacterized protein</fullName>
    </submittedName>
</protein>